<dbReference type="SMART" id="SM00347">
    <property type="entry name" value="HTH_MARR"/>
    <property type="match status" value="1"/>
</dbReference>
<organism evidence="5 6">
    <name type="scientific">Rhodococcus sovatensis</name>
    <dbReference type="NCBI Taxonomy" id="1805840"/>
    <lineage>
        <taxon>Bacteria</taxon>
        <taxon>Bacillati</taxon>
        <taxon>Actinomycetota</taxon>
        <taxon>Actinomycetes</taxon>
        <taxon>Mycobacteriales</taxon>
        <taxon>Nocardiaceae</taxon>
        <taxon>Rhodococcus</taxon>
    </lineage>
</organism>
<dbReference type="PANTHER" id="PTHR33164">
    <property type="entry name" value="TRANSCRIPTIONAL REGULATOR, MARR FAMILY"/>
    <property type="match status" value="1"/>
</dbReference>
<evidence type="ECO:0000256" key="2">
    <source>
        <dbReference type="ARBA" id="ARBA00023125"/>
    </source>
</evidence>
<evidence type="ECO:0000313" key="5">
    <source>
        <dbReference type="EMBL" id="WXG67342.1"/>
    </source>
</evidence>
<dbReference type="Gene3D" id="1.10.10.10">
    <property type="entry name" value="Winged helix-like DNA-binding domain superfamily/Winged helix DNA-binding domain"/>
    <property type="match status" value="1"/>
</dbReference>
<evidence type="ECO:0000256" key="1">
    <source>
        <dbReference type="ARBA" id="ARBA00023015"/>
    </source>
</evidence>
<gene>
    <name evidence="5" type="ORF">WDS16_19090</name>
</gene>
<reference evidence="5 6" key="1">
    <citation type="submission" date="2024-03" db="EMBL/GenBank/DDBJ databases">
        <title>Natural products discovery in diverse microorganisms through a two-stage MS feature dereplication strategy.</title>
        <authorList>
            <person name="Zhang R."/>
        </authorList>
    </citation>
    <scope>NUCLEOTIDE SEQUENCE [LARGE SCALE GENOMIC DNA]</scope>
    <source>
        <strain evidence="5 6">18930</strain>
    </source>
</reference>
<dbReference type="EMBL" id="CP147846">
    <property type="protein sequence ID" value="WXG67342.1"/>
    <property type="molecule type" value="Genomic_DNA"/>
</dbReference>
<dbReference type="PROSITE" id="PS50995">
    <property type="entry name" value="HTH_MARR_2"/>
    <property type="match status" value="1"/>
</dbReference>
<name>A0ABZ2PHA2_9NOCA</name>
<dbReference type="RefSeq" id="WP_338886822.1">
    <property type="nucleotide sequence ID" value="NZ_CP147846.1"/>
</dbReference>
<dbReference type="InterPro" id="IPR039422">
    <property type="entry name" value="MarR/SlyA-like"/>
</dbReference>
<dbReference type="InterPro" id="IPR011991">
    <property type="entry name" value="ArsR-like_HTH"/>
</dbReference>
<protein>
    <submittedName>
        <fullName evidence="5">MarR family winged helix-turn-helix transcriptional regulator</fullName>
    </submittedName>
</protein>
<dbReference type="CDD" id="cd00090">
    <property type="entry name" value="HTH_ARSR"/>
    <property type="match status" value="1"/>
</dbReference>
<evidence type="ECO:0000256" key="3">
    <source>
        <dbReference type="ARBA" id="ARBA00023163"/>
    </source>
</evidence>
<dbReference type="Proteomes" id="UP001432000">
    <property type="component" value="Chromosome"/>
</dbReference>
<dbReference type="PROSITE" id="PS01117">
    <property type="entry name" value="HTH_MARR_1"/>
    <property type="match status" value="1"/>
</dbReference>
<keyword evidence="6" id="KW-1185">Reference proteome</keyword>
<dbReference type="SUPFAM" id="SSF46785">
    <property type="entry name" value="Winged helix' DNA-binding domain"/>
    <property type="match status" value="1"/>
</dbReference>
<dbReference type="InterPro" id="IPR036388">
    <property type="entry name" value="WH-like_DNA-bd_sf"/>
</dbReference>
<proteinExistence type="predicted"/>
<dbReference type="Pfam" id="PF01047">
    <property type="entry name" value="MarR"/>
    <property type="match status" value="1"/>
</dbReference>
<evidence type="ECO:0000259" key="4">
    <source>
        <dbReference type="PROSITE" id="PS50995"/>
    </source>
</evidence>
<keyword evidence="3" id="KW-0804">Transcription</keyword>
<dbReference type="InterPro" id="IPR036390">
    <property type="entry name" value="WH_DNA-bd_sf"/>
</dbReference>
<sequence length="153" mass="17089">MGGEPDIDTAEELGTQLVRLQRIRDRKLAQLSAESGGVEGAAFVCLFRLVRDGPMRSSELAALVNSDPSTVSRQVAQLVDHGHVERVRDEKDGRAYVLAATESGRNVAFRLHRKRTAHLALVLEDWSYEDRVSLVELMDRFLTDYERVKPGGN</sequence>
<dbReference type="InterPro" id="IPR000835">
    <property type="entry name" value="HTH_MarR-typ"/>
</dbReference>
<keyword evidence="1" id="KW-0805">Transcription regulation</keyword>
<evidence type="ECO:0000313" key="6">
    <source>
        <dbReference type="Proteomes" id="UP001432000"/>
    </source>
</evidence>
<dbReference type="PANTHER" id="PTHR33164:SF57">
    <property type="entry name" value="MARR-FAMILY TRANSCRIPTIONAL REGULATOR"/>
    <property type="match status" value="1"/>
</dbReference>
<keyword evidence="2" id="KW-0238">DNA-binding</keyword>
<dbReference type="InterPro" id="IPR023187">
    <property type="entry name" value="Tscrpt_reg_MarR-type_CS"/>
</dbReference>
<feature type="domain" description="HTH marR-type" evidence="4">
    <location>
        <begin position="10"/>
        <end position="143"/>
    </location>
</feature>
<accession>A0ABZ2PHA2</accession>